<evidence type="ECO:0000313" key="1">
    <source>
        <dbReference type="EMBL" id="SHG09118.1"/>
    </source>
</evidence>
<sequence length="73" mass="7940">MTAPQIVVELGERSAWFAGEMGVIHAAITTVKCRKQYDRKRRALGVPRAAADDVMAALELRFGGDVQVVEAIV</sequence>
<accession>A0A1M5GZN0</accession>
<evidence type="ECO:0000313" key="2">
    <source>
        <dbReference type="Proteomes" id="UP000186132"/>
    </source>
</evidence>
<organism evidence="1 2">
    <name type="scientific">Jatrophihabitans endophyticus</name>
    <dbReference type="NCBI Taxonomy" id="1206085"/>
    <lineage>
        <taxon>Bacteria</taxon>
        <taxon>Bacillati</taxon>
        <taxon>Actinomycetota</taxon>
        <taxon>Actinomycetes</taxon>
        <taxon>Jatrophihabitantales</taxon>
        <taxon>Jatrophihabitantaceae</taxon>
        <taxon>Jatrophihabitans</taxon>
    </lineage>
</organism>
<proteinExistence type="predicted"/>
<reference evidence="1 2" key="1">
    <citation type="submission" date="2016-11" db="EMBL/GenBank/DDBJ databases">
        <authorList>
            <person name="Jaros S."/>
            <person name="Januszkiewicz K."/>
            <person name="Wedrychowicz H."/>
        </authorList>
    </citation>
    <scope>NUCLEOTIDE SEQUENCE [LARGE SCALE GENOMIC DNA]</scope>
    <source>
        <strain evidence="1 2">DSM 45627</strain>
    </source>
</reference>
<name>A0A1M5GZN0_9ACTN</name>
<keyword evidence="2" id="KW-1185">Reference proteome</keyword>
<gene>
    <name evidence="1" type="ORF">SAMN05443575_1343</name>
</gene>
<dbReference type="RefSeq" id="WP_073387922.1">
    <property type="nucleotide sequence ID" value="NZ_FQVU01000002.1"/>
</dbReference>
<dbReference type="AlphaFoldDB" id="A0A1M5GZN0"/>
<protein>
    <submittedName>
        <fullName evidence="1">Uncharacterized protein</fullName>
    </submittedName>
</protein>
<dbReference type="Proteomes" id="UP000186132">
    <property type="component" value="Unassembled WGS sequence"/>
</dbReference>
<dbReference type="EMBL" id="FQVU01000002">
    <property type="protein sequence ID" value="SHG09118.1"/>
    <property type="molecule type" value="Genomic_DNA"/>
</dbReference>